<comment type="caution">
    <text evidence="4">The sequence shown here is derived from an EMBL/GenBank/DDBJ whole genome shotgun (WGS) entry which is preliminary data.</text>
</comment>
<dbReference type="InterPro" id="IPR028098">
    <property type="entry name" value="Glyco_trans_4-like_N"/>
</dbReference>
<dbReference type="CDD" id="cd03809">
    <property type="entry name" value="GT4_MtfB-like"/>
    <property type="match status" value="1"/>
</dbReference>
<name>A0A399D7R0_9BACT</name>
<evidence type="ECO:0000259" key="2">
    <source>
        <dbReference type="Pfam" id="PF00534"/>
    </source>
</evidence>
<protein>
    <submittedName>
        <fullName evidence="4">Glycosyltransferase family 1 protein</fullName>
    </submittedName>
</protein>
<dbReference type="Pfam" id="PF00534">
    <property type="entry name" value="Glycos_transf_1"/>
    <property type="match status" value="1"/>
</dbReference>
<reference evidence="4 5" key="1">
    <citation type="journal article" date="2015" name="Int. J. Syst. Evol. Microbiol.">
        <title>Mariniphaga sediminis sp. nov., isolated from coastal sediment.</title>
        <authorList>
            <person name="Wang F.Q."/>
            <person name="Shen Q.Y."/>
            <person name="Chen G.J."/>
            <person name="Du Z.J."/>
        </authorList>
    </citation>
    <scope>NUCLEOTIDE SEQUENCE [LARGE SCALE GENOMIC DNA]</scope>
    <source>
        <strain evidence="4 5">SY21</strain>
    </source>
</reference>
<evidence type="ECO:0000313" key="5">
    <source>
        <dbReference type="Proteomes" id="UP000266441"/>
    </source>
</evidence>
<evidence type="ECO:0000256" key="1">
    <source>
        <dbReference type="ARBA" id="ARBA00022679"/>
    </source>
</evidence>
<dbReference type="EMBL" id="QWET01000003">
    <property type="protein sequence ID" value="RIH66360.1"/>
    <property type="molecule type" value="Genomic_DNA"/>
</dbReference>
<dbReference type="SUPFAM" id="SSF53756">
    <property type="entry name" value="UDP-Glycosyltransferase/glycogen phosphorylase"/>
    <property type="match status" value="1"/>
</dbReference>
<dbReference type="Pfam" id="PF13439">
    <property type="entry name" value="Glyco_transf_4"/>
    <property type="match status" value="1"/>
</dbReference>
<gene>
    <name evidence="4" type="ORF">D1164_05490</name>
</gene>
<evidence type="ECO:0000313" key="4">
    <source>
        <dbReference type="EMBL" id="RIH66360.1"/>
    </source>
</evidence>
<dbReference type="Gene3D" id="3.40.50.2000">
    <property type="entry name" value="Glycogen Phosphorylase B"/>
    <property type="match status" value="2"/>
</dbReference>
<feature type="domain" description="Glycosyltransferase subfamily 4-like N-terminal" evidence="3">
    <location>
        <begin position="51"/>
        <end position="175"/>
    </location>
</feature>
<dbReference type="OrthoDB" id="9801609at2"/>
<organism evidence="4 5">
    <name type="scientific">Mariniphaga sediminis</name>
    <dbReference type="NCBI Taxonomy" id="1628158"/>
    <lineage>
        <taxon>Bacteria</taxon>
        <taxon>Pseudomonadati</taxon>
        <taxon>Bacteroidota</taxon>
        <taxon>Bacteroidia</taxon>
        <taxon>Marinilabiliales</taxon>
        <taxon>Prolixibacteraceae</taxon>
        <taxon>Mariniphaga</taxon>
    </lineage>
</organism>
<dbReference type="InterPro" id="IPR001296">
    <property type="entry name" value="Glyco_trans_1"/>
</dbReference>
<accession>A0A399D7R0</accession>
<dbReference type="GO" id="GO:0016757">
    <property type="term" value="F:glycosyltransferase activity"/>
    <property type="evidence" value="ECO:0007669"/>
    <property type="project" value="InterPro"/>
</dbReference>
<sequence length="374" mass="43008">MRIAVNTRLLLKGKLEGIGWFSFETLRRITQNHPEHQFIFIFDRPYSEDFIFSKNIIPVVIGPPARHPILFYLWFEYQIPRVLKKYKADLFLSPDGYLSLKTKVPQLAVIHDINFVHRPKDFPWIIEKYYNRFFPEFARKATRIATVSNYSKEDIIRSFNVERDKIDVVFDGVNEAFQPLPPEKQNRIRQEYTRGAPYFLFVGALNPRKNVTGLLNAFEAFKTEKGGTEKLLIVGGQMHKTGEIFETWKNMHFKNDVVFTGRVSTSALHSVFGSALALTFVPFFEGFGIPIAEAMSAGIPVICSNTTSMPEVGGNAALYVDPFDIKQITDAMLNISGDPLLRKELIAKGFEQKKKFSWDKTARLLWESIERTLH</sequence>
<dbReference type="RefSeq" id="WP_119348947.1">
    <property type="nucleotide sequence ID" value="NZ_QWET01000003.1"/>
</dbReference>
<dbReference type="PANTHER" id="PTHR46401">
    <property type="entry name" value="GLYCOSYLTRANSFERASE WBBK-RELATED"/>
    <property type="match status" value="1"/>
</dbReference>
<proteinExistence type="predicted"/>
<dbReference type="Proteomes" id="UP000266441">
    <property type="component" value="Unassembled WGS sequence"/>
</dbReference>
<keyword evidence="5" id="KW-1185">Reference proteome</keyword>
<evidence type="ECO:0000259" key="3">
    <source>
        <dbReference type="Pfam" id="PF13439"/>
    </source>
</evidence>
<keyword evidence="1 4" id="KW-0808">Transferase</keyword>
<dbReference type="AlphaFoldDB" id="A0A399D7R0"/>
<dbReference type="PANTHER" id="PTHR46401:SF2">
    <property type="entry name" value="GLYCOSYLTRANSFERASE WBBK-RELATED"/>
    <property type="match status" value="1"/>
</dbReference>
<feature type="domain" description="Glycosyl transferase family 1" evidence="2">
    <location>
        <begin position="194"/>
        <end position="350"/>
    </location>
</feature>